<dbReference type="GO" id="GO:0009253">
    <property type="term" value="P:peptidoglycan catabolic process"/>
    <property type="evidence" value="ECO:0007669"/>
    <property type="project" value="TreeGrafter"/>
</dbReference>
<evidence type="ECO:0000313" key="8">
    <source>
        <dbReference type="EMBL" id="NEZ57290.1"/>
    </source>
</evidence>
<reference evidence="8 9" key="1">
    <citation type="journal article" date="2020" name="Microb. Ecol.">
        <title>Ecogenomics of the Marine Benthic Filamentous Cyanobacterium Adonisia.</title>
        <authorList>
            <person name="Walter J.M."/>
            <person name="Coutinho F.H."/>
            <person name="Leomil L."/>
            <person name="Hargreaves P.I."/>
            <person name="Campeao M.E."/>
            <person name="Vieira V.V."/>
            <person name="Silva B.S."/>
            <person name="Fistarol G.O."/>
            <person name="Salomon P.S."/>
            <person name="Sawabe T."/>
            <person name="Mino S."/>
            <person name="Hosokawa M."/>
            <person name="Miyashita H."/>
            <person name="Maruyama F."/>
            <person name="van Verk M.C."/>
            <person name="Dutilh B.E."/>
            <person name="Thompson C.C."/>
            <person name="Thompson F.L."/>
        </authorList>
    </citation>
    <scope>NUCLEOTIDE SEQUENCE [LARGE SCALE GENOMIC DNA]</scope>
    <source>
        <strain evidence="8 9">CCMR0081</strain>
    </source>
</reference>
<dbReference type="InterPro" id="IPR010611">
    <property type="entry name" value="3D_dom"/>
</dbReference>
<evidence type="ECO:0000256" key="3">
    <source>
        <dbReference type="ARBA" id="ARBA00023239"/>
    </source>
</evidence>
<evidence type="ECO:0000259" key="7">
    <source>
        <dbReference type="SMART" id="SM00925"/>
    </source>
</evidence>
<dbReference type="GO" id="GO:0008933">
    <property type="term" value="F:peptidoglycan lytic transglycosylase activity"/>
    <property type="evidence" value="ECO:0007669"/>
    <property type="project" value="TreeGrafter"/>
</dbReference>
<dbReference type="PIRSF" id="PIRSF019422">
    <property type="entry name" value="MltA"/>
    <property type="match status" value="1"/>
</dbReference>
<dbReference type="PANTHER" id="PTHR30124">
    <property type="entry name" value="MEMBRANE-BOUND LYTIC MUREIN TRANSGLYCOSYLASE A"/>
    <property type="match status" value="1"/>
</dbReference>
<dbReference type="EMBL" id="QXHD01000004">
    <property type="protein sequence ID" value="NEZ57290.1"/>
    <property type="molecule type" value="Genomic_DNA"/>
</dbReference>
<feature type="domain" description="Lytic transglycosylase MltA" evidence="7">
    <location>
        <begin position="139"/>
        <end position="280"/>
    </location>
</feature>
<protein>
    <recommendedName>
        <fullName evidence="2">peptidoglycan lytic exotransglycosylase</fullName>
        <ecNumber evidence="2">4.2.2.n1</ecNumber>
    </recommendedName>
    <alternativeName>
        <fullName evidence="5">Murein hydrolase A</fullName>
    </alternativeName>
</protein>
<dbReference type="EC" id="4.2.2.n1" evidence="2"/>
<evidence type="ECO:0000256" key="5">
    <source>
        <dbReference type="ARBA" id="ARBA00030918"/>
    </source>
</evidence>
<evidence type="ECO:0000256" key="2">
    <source>
        <dbReference type="ARBA" id="ARBA00012587"/>
    </source>
</evidence>
<dbReference type="SMART" id="SM00925">
    <property type="entry name" value="MltA"/>
    <property type="match status" value="1"/>
</dbReference>
<sequence length="383" mass="42333">MLSGRWLRTVLVTTVVCAPMSAAAVPLNLVNCHVEFLPELCLGYDAQFGQDRSRLLQAVDYSLDYLETEAAVTAYEEYPVLSITRERVQRSLVRFRELVATSHSAQQLQQSVRREFDFYRSIGSDDNGQVDFTGYFEPTYRASAVPTAEYRYPLYGRPADLDTWPLPHPTRSDLEGMDGLQGEKGPLAGLELVWLQDRLEAFLVQVQGSARLQLTDGSVMSVGYAGRTEYPYVSIGRALIDDGIVAESELTLPVLLDYFEQYPEALDRYLPQNDRFVFFKATGGSPPMGNLNVPVTAGRSIATDKTLMPPGALALISLNLPVPTTTDSWQSMAMNRYVLDQDTGGAIRGPGRVDIFVGTGTNAGEQAGLINTSGQLYYLLLRE</sequence>
<dbReference type="GO" id="GO:0009254">
    <property type="term" value="P:peptidoglycan turnover"/>
    <property type="evidence" value="ECO:0007669"/>
    <property type="project" value="InterPro"/>
</dbReference>
<dbReference type="Proteomes" id="UP000481033">
    <property type="component" value="Unassembled WGS sequence"/>
</dbReference>
<comment type="caution">
    <text evidence="8">The sequence shown here is derived from an EMBL/GenBank/DDBJ whole genome shotgun (WGS) entry which is preliminary data.</text>
</comment>
<keyword evidence="3" id="KW-0456">Lyase</keyword>
<dbReference type="AlphaFoldDB" id="A0A6M0RN50"/>
<dbReference type="Gene3D" id="2.40.40.10">
    <property type="entry name" value="RlpA-like domain"/>
    <property type="match status" value="1"/>
</dbReference>
<keyword evidence="4" id="KW-0961">Cell wall biogenesis/degradation</keyword>
<keyword evidence="9" id="KW-1185">Reference proteome</keyword>
<evidence type="ECO:0000256" key="4">
    <source>
        <dbReference type="ARBA" id="ARBA00023316"/>
    </source>
</evidence>
<dbReference type="GO" id="GO:0019867">
    <property type="term" value="C:outer membrane"/>
    <property type="evidence" value="ECO:0007669"/>
    <property type="project" value="InterPro"/>
</dbReference>
<dbReference type="CDD" id="cd14485">
    <property type="entry name" value="mltA_like_LT_A"/>
    <property type="match status" value="1"/>
</dbReference>
<dbReference type="InterPro" id="IPR036908">
    <property type="entry name" value="RlpA-like_sf"/>
</dbReference>
<dbReference type="CDD" id="cd14668">
    <property type="entry name" value="mlta_B"/>
    <property type="match status" value="1"/>
</dbReference>
<feature type="signal peptide" evidence="6">
    <location>
        <begin position="1"/>
        <end position="24"/>
    </location>
</feature>
<proteinExistence type="predicted"/>
<evidence type="ECO:0000256" key="1">
    <source>
        <dbReference type="ARBA" id="ARBA00001420"/>
    </source>
</evidence>
<keyword evidence="6" id="KW-0732">Signal</keyword>
<evidence type="ECO:0000313" key="9">
    <source>
        <dbReference type="Proteomes" id="UP000481033"/>
    </source>
</evidence>
<dbReference type="PANTHER" id="PTHR30124:SF0">
    <property type="entry name" value="MEMBRANE-BOUND LYTIC MUREIN TRANSGLYCOSYLASE A"/>
    <property type="match status" value="1"/>
</dbReference>
<dbReference type="GO" id="GO:0071555">
    <property type="term" value="P:cell wall organization"/>
    <property type="evidence" value="ECO:0007669"/>
    <property type="project" value="UniProtKB-KW"/>
</dbReference>
<dbReference type="GO" id="GO:0004553">
    <property type="term" value="F:hydrolase activity, hydrolyzing O-glycosyl compounds"/>
    <property type="evidence" value="ECO:0007669"/>
    <property type="project" value="InterPro"/>
</dbReference>
<dbReference type="Pfam" id="PF03562">
    <property type="entry name" value="MltA"/>
    <property type="match status" value="1"/>
</dbReference>
<dbReference type="Gene3D" id="2.40.240.50">
    <property type="entry name" value="Barwin-like endoglucanases"/>
    <property type="match status" value="1"/>
</dbReference>
<accession>A0A6M0RN50</accession>
<dbReference type="InterPro" id="IPR026044">
    <property type="entry name" value="MltA"/>
</dbReference>
<feature type="chain" id="PRO_5027124085" description="peptidoglycan lytic exotransglycosylase" evidence="6">
    <location>
        <begin position="25"/>
        <end position="383"/>
    </location>
</feature>
<dbReference type="Pfam" id="PF06725">
    <property type="entry name" value="3D"/>
    <property type="match status" value="1"/>
</dbReference>
<evidence type="ECO:0000256" key="6">
    <source>
        <dbReference type="SAM" id="SignalP"/>
    </source>
</evidence>
<dbReference type="RefSeq" id="WP_163660734.1">
    <property type="nucleotide sequence ID" value="NZ_QXHD01000004.1"/>
</dbReference>
<dbReference type="InterPro" id="IPR005300">
    <property type="entry name" value="MltA_B"/>
</dbReference>
<gene>
    <name evidence="8" type="ORF">DXZ20_16750</name>
</gene>
<comment type="catalytic activity">
    <reaction evidence="1">
        <text>Exolytic cleavage of the (1-&gt;4)-beta-glycosidic linkage between N-acetylmuramic acid (MurNAc) and N-acetylglucosamine (GlcNAc) residues in peptidoglycan, from either the reducing or the non-reducing ends of the peptidoglycan chains, with concomitant formation of a 1,6-anhydrobond in the MurNAc residue.</text>
        <dbReference type="EC" id="4.2.2.n1"/>
    </reaction>
</comment>
<name>A0A6M0RN50_9CYAN</name>
<organism evidence="8 9">
    <name type="scientific">Adonisia turfae CCMR0081</name>
    <dbReference type="NCBI Taxonomy" id="2292702"/>
    <lineage>
        <taxon>Bacteria</taxon>
        <taxon>Bacillati</taxon>
        <taxon>Cyanobacteriota</taxon>
        <taxon>Adonisia</taxon>
        <taxon>Adonisia turfae</taxon>
    </lineage>
</organism>
<dbReference type="SUPFAM" id="SSF50685">
    <property type="entry name" value="Barwin-like endoglucanases"/>
    <property type="match status" value="1"/>
</dbReference>